<dbReference type="Proteomes" id="UP000196320">
    <property type="component" value="Unassembled WGS sequence"/>
</dbReference>
<dbReference type="Gene3D" id="3.30.70.2390">
    <property type="match status" value="1"/>
</dbReference>
<keyword evidence="4" id="KW-1185">Reference proteome</keyword>
<accession>A0A1R4I6E1</accession>
<gene>
    <name evidence="3" type="ORF">FM104_00125</name>
</gene>
<sequence>MNGLVVLLWSAAVALVLIVVGIFVTLVMMGRIDLFPEAEPTSVQTPGVVAEVDTSYRVLILNATPQSGLVASVRTQLLAEGWAADAVFGSDGATQQFDKTTVFYIDKGDESAALGLAEVLGGAEVEQSDFYAALNDTELPQLTVVIGLDKVSDDVPEPESTEETPAD</sequence>
<keyword evidence="1" id="KW-0472">Membrane</keyword>
<dbReference type="Pfam" id="PF13399">
    <property type="entry name" value="LytR_C"/>
    <property type="match status" value="1"/>
</dbReference>
<feature type="domain" description="LytR/CpsA/Psr regulator C-terminal" evidence="2">
    <location>
        <begin position="56"/>
        <end position="149"/>
    </location>
</feature>
<organism evidence="3 4">
    <name type="scientific">Microbacterium esteraromaticum</name>
    <dbReference type="NCBI Taxonomy" id="57043"/>
    <lineage>
        <taxon>Bacteria</taxon>
        <taxon>Bacillati</taxon>
        <taxon>Actinomycetota</taxon>
        <taxon>Actinomycetes</taxon>
        <taxon>Micrococcales</taxon>
        <taxon>Microbacteriaceae</taxon>
        <taxon>Microbacterium</taxon>
    </lineage>
</organism>
<name>A0A1R4I6E1_9MICO</name>
<evidence type="ECO:0000259" key="2">
    <source>
        <dbReference type="Pfam" id="PF13399"/>
    </source>
</evidence>
<keyword evidence="1" id="KW-1133">Transmembrane helix</keyword>
<reference evidence="3 4" key="1">
    <citation type="submission" date="2017-02" db="EMBL/GenBank/DDBJ databases">
        <authorList>
            <person name="Peterson S.W."/>
        </authorList>
    </citation>
    <scope>NUCLEOTIDE SEQUENCE [LARGE SCALE GENOMIC DNA]</scope>
    <source>
        <strain evidence="3 4">B Mb 05.01</strain>
    </source>
</reference>
<protein>
    <recommendedName>
        <fullName evidence="2">LytR/CpsA/Psr regulator C-terminal domain-containing protein</fullName>
    </recommendedName>
</protein>
<dbReference type="InterPro" id="IPR027381">
    <property type="entry name" value="LytR/CpsA/Psr_C"/>
</dbReference>
<evidence type="ECO:0000313" key="4">
    <source>
        <dbReference type="Proteomes" id="UP000196320"/>
    </source>
</evidence>
<dbReference type="EMBL" id="FUKO01000002">
    <property type="protein sequence ID" value="SJN15309.1"/>
    <property type="molecule type" value="Genomic_DNA"/>
</dbReference>
<dbReference type="AlphaFoldDB" id="A0A1R4I6E1"/>
<proteinExistence type="predicted"/>
<evidence type="ECO:0000256" key="1">
    <source>
        <dbReference type="SAM" id="Phobius"/>
    </source>
</evidence>
<keyword evidence="1" id="KW-0812">Transmembrane</keyword>
<feature type="transmembrane region" description="Helical" evidence="1">
    <location>
        <begin position="6"/>
        <end position="27"/>
    </location>
</feature>
<evidence type="ECO:0000313" key="3">
    <source>
        <dbReference type="EMBL" id="SJN15309.1"/>
    </source>
</evidence>
<dbReference type="OrthoDB" id="5125199at2"/>